<comment type="caution">
    <text evidence="1">The sequence shown here is derived from an EMBL/GenBank/DDBJ whole genome shotgun (WGS) entry which is preliminary data.</text>
</comment>
<accession>A0A6V8QKL2</accession>
<dbReference type="EMBL" id="BLZH01000001">
    <property type="protein sequence ID" value="GFP52306.1"/>
    <property type="molecule type" value="Genomic_DNA"/>
</dbReference>
<dbReference type="Proteomes" id="UP000517252">
    <property type="component" value="Unassembled WGS sequence"/>
</dbReference>
<gene>
    <name evidence="1" type="ORF">TASIC1_0001045800</name>
</gene>
<protein>
    <submittedName>
        <fullName evidence="1">Uncharacterized protein</fullName>
    </submittedName>
</protein>
<evidence type="ECO:0000313" key="1">
    <source>
        <dbReference type="EMBL" id="GFP52306.1"/>
    </source>
</evidence>
<dbReference type="AlphaFoldDB" id="A0A6V8QKL2"/>
<sequence length="178" mass="20218">MSTISNAPDMRYVVWNQVFETLRTAPPAAQTAPWLVDLLRPAIQQEEAIWAYMEDFEESMSIDSLRRLAPEQLVFRIRDLMGLEATSEDPVDTVSAAYPDLAEAYLERMIAIPQHIADYGDELNTDNMKRLTVAIFKGFWEKLMSELRKGKLAYAMGEHLGLLEGTRRPGEPVVIDLT</sequence>
<proteinExistence type="predicted"/>
<evidence type="ECO:0000313" key="2">
    <source>
        <dbReference type="Proteomes" id="UP000517252"/>
    </source>
</evidence>
<name>A0A6V8QKL2_TRIAP</name>
<organism evidence="1 2">
    <name type="scientific">Trichoderma asperellum</name>
    <name type="common">Filamentous fungus</name>
    <dbReference type="NCBI Taxonomy" id="101201"/>
    <lineage>
        <taxon>Eukaryota</taxon>
        <taxon>Fungi</taxon>
        <taxon>Dikarya</taxon>
        <taxon>Ascomycota</taxon>
        <taxon>Pezizomycotina</taxon>
        <taxon>Sordariomycetes</taxon>
        <taxon>Hypocreomycetidae</taxon>
        <taxon>Hypocreales</taxon>
        <taxon>Hypocreaceae</taxon>
        <taxon>Trichoderma</taxon>
    </lineage>
</organism>
<reference evidence="1 2" key="1">
    <citation type="submission" date="2020-07" db="EMBL/GenBank/DDBJ databases">
        <title>Trichoderma asperellum IC-1 whole genome shotgun sequence.</title>
        <authorList>
            <person name="Kanamasa S."/>
            <person name="Takahashi H."/>
        </authorList>
    </citation>
    <scope>NUCLEOTIDE SEQUENCE [LARGE SCALE GENOMIC DNA]</scope>
    <source>
        <strain evidence="1 2">IC-1</strain>
    </source>
</reference>
<dbReference type="OrthoDB" id="10548117at2759"/>